<dbReference type="AlphaFoldDB" id="A0A803P540"/>
<dbReference type="EMBL" id="UZAU01000300">
    <property type="status" value="NOT_ANNOTATED_CDS"/>
    <property type="molecule type" value="Genomic_DNA"/>
</dbReference>
<reference evidence="2" key="2">
    <citation type="submission" date="2021-03" db="UniProtKB">
        <authorList>
            <consortium name="EnsemblPlants"/>
        </authorList>
    </citation>
    <scope>IDENTIFICATION</scope>
</reference>
<evidence type="ECO:0000313" key="3">
    <source>
        <dbReference type="Proteomes" id="UP000596661"/>
    </source>
</evidence>
<reference evidence="2" key="1">
    <citation type="submission" date="2018-11" db="EMBL/GenBank/DDBJ databases">
        <authorList>
            <person name="Grassa J C."/>
        </authorList>
    </citation>
    <scope>NUCLEOTIDE SEQUENCE [LARGE SCALE GENOMIC DNA]</scope>
</reference>
<dbReference type="Proteomes" id="UP000596661">
    <property type="component" value="Chromosome 3"/>
</dbReference>
<proteinExistence type="predicted"/>
<evidence type="ECO:0000259" key="1">
    <source>
        <dbReference type="Pfam" id="PF10551"/>
    </source>
</evidence>
<organism evidence="2 3">
    <name type="scientific">Cannabis sativa</name>
    <name type="common">Hemp</name>
    <name type="synonym">Marijuana</name>
    <dbReference type="NCBI Taxonomy" id="3483"/>
    <lineage>
        <taxon>Eukaryota</taxon>
        <taxon>Viridiplantae</taxon>
        <taxon>Streptophyta</taxon>
        <taxon>Embryophyta</taxon>
        <taxon>Tracheophyta</taxon>
        <taxon>Spermatophyta</taxon>
        <taxon>Magnoliopsida</taxon>
        <taxon>eudicotyledons</taxon>
        <taxon>Gunneridae</taxon>
        <taxon>Pentapetalae</taxon>
        <taxon>rosids</taxon>
        <taxon>fabids</taxon>
        <taxon>Rosales</taxon>
        <taxon>Cannabaceae</taxon>
        <taxon>Cannabis</taxon>
    </lineage>
</organism>
<sequence length="140" mass="16346">MEEHCFMACVMDANNHIFSIGFCIGESEYNASWLWFFQKLRSAFGTRENLVIISDRHMSIANAISTVYADAAHGLCAYHLLNNLKSALKFTGHDVLFDNCSRAYTKSDFEFYMRQMESIKLRIRQDGYEKWARAYSTRKR</sequence>
<protein>
    <recommendedName>
        <fullName evidence="1">MULE transposase domain-containing protein</fullName>
    </recommendedName>
</protein>
<dbReference type="Pfam" id="PF10551">
    <property type="entry name" value="MULE"/>
    <property type="match status" value="1"/>
</dbReference>
<dbReference type="InterPro" id="IPR018289">
    <property type="entry name" value="MULE_transposase_dom"/>
</dbReference>
<dbReference type="PANTHER" id="PTHR31973">
    <property type="entry name" value="POLYPROTEIN, PUTATIVE-RELATED"/>
    <property type="match status" value="1"/>
</dbReference>
<accession>A0A803P540</accession>
<dbReference type="Gramene" id="evm.model.03.1393">
    <property type="protein sequence ID" value="cds.evm.model.03.1393"/>
    <property type="gene ID" value="evm.TU.03.1393"/>
</dbReference>
<keyword evidence="3" id="KW-1185">Reference proteome</keyword>
<dbReference type="OMA" id="CIGESEY"/>
<feature type="domain" description="MULE transposase" evidence="1">
    <location>
        <begin position="6"/>
        <end position="83"/>
    </location>
</feature>
<name>A0A803P540_CANSA</name>
<evidence type="ECO:0000313" key="2">
    <source>
        <dbReference type="EnsemblPlants" id="cds.evm.model.03.1393"/>
    </source>
</evidence>
<dbReference type="EnsemblPlants" id="evm.model.03.1393">
    <property type="protein sequence ID" value="cds.evm.model.03.1393"/>
    <property type="gene ID" value="evm.TU.03.1393"/>
</dbReference>
<dbReference type="PANTHER" id="PTHR31973:SF113">
    <property type="entry name" value="PROTEIN FAR1-RELATED SEQUENCE 5-LIKE"/>
    <property type="match status" value="1"/>
</dbReference>